<dbReference type="Pfam" id="PF05331">
    <property type="entry name" value="DUF742"/>
    <property type="match status" value="1"/>
</dbReference>
<evidence type="ECO:0000313" key="2">
    <source>
        <dbReference type="Proteomes" id="UP001500466"/>
    </source>
</evidence>
<dbReference type="EMBL" id="BAABHS010000031">
    <property type="protein sequence ID" value="GAA4986409.1"/>
    <property type="molecule type" value="Genomic_DNA"/>
</dbReference>
<dbReference type="Proteomes" id="UP001500466">
    <property type="component" value="Unassembled WGS sequence"/>
</dbReference>
<comment type="caution">
    <text evidence="1">The sequence shown here is derived from an EMBL/GenBank/DDBJ whole genome shotgun (WGS) entry which is preliminary data.</text>
</comment>
<dbReference type="PANTHER" id="PTHR36221:SF1">
    <property type="entry name" value="DUF742 DOMAIN-CONTAINING PROTEIN"/>
    <property type="match status" value="1"/>
</dbReference>
<accession>A0ABP9I2U3</accession>
<name>A0ABP9I2U3_9ACTN</name>
<gene>
    <name evidence="1" type="ORF">GCM10023205_66260</name>
</gene>
<dbReference type="InterPro" id="IPR007995">
    <property type="entry name" value="DUF742"/>
</dbReference>
<keyword evidence="2" id="KW-1185">Reference proteome</keyword>
<reference evidence="2" key="1">
    <citation type="journal article" date="2019" name="Int. J. Syst. Evol. Microbiol.">
        <title>The Global Catalogue of Microorganisms (GCM) 10K type strain sequencing project: providing services to taxonomists for standard genome sequencing and annotation.</title>
        <authorList>
            <consortium name="The Broad Institute Genomics Platform"/>
            <consortium name="The Broad Institute Genome Sequencing Center for Infectious Disease"/>
            <person name="Wu L."/>
            <person name="Ma J."/>
        </authorList>
    </citation>
    <scope>NUCLEOTIDE SEQUENCE [LARGE SCALE GENOMIC DNA]</scope>
    <source>
        <strain evidence="2">JCM 17986</strain>
    </source>
</reference>
<evidence type="ECO:0000313" key="1">
    <source>
        <dbReference type="EMBL" id="GAA4986409.1"/>
    </source>
</evidence>
<sequence>MSAGAAGGGHTRRGVVRSHTVITARDDIPERPYVDMATLLAVDPRAPTARLRVQERRVLGLLGPGMLSVADVSAFLGLPGGVVRALVADLIVSGHVTADNPFVPAAQPLERDLLERVLDGLQRL</sequence>
<protein>
    <submittedName>
        <fullName evidence="1">DUF742 domain-containing protein</fullName>
    </submittedName>
</protein>
<dbReference type="RefSeq" id="WP_345679469.1">
    <property type="nucleotide sequence ID" value="NZ_BAABHS010000031.1"/>
</dbReference>
<dbReference type="PANTHER" id="PTHR36221">
    <property type="entry name" value="DUF742 DOMAIN-CONTAINING PROTEIN"/>
    <property type="match status" value="1"/>
</dbReference>
<organism evidence="1 2">
    <name type="scientific">Yinghuangia aomiensis</name>
    <dbReference type="NCBI Taxonomy" id="676205"/>
    <lineage>
        <taxon>Bacteria</taxon>
        <taxon>Bacillati</taxon>
        <taxon>Actinomycetota</taxon>
        <taxon>Actinomycetes</taxon>
        <taxon>Kitasatosporales</taxon>
        <taxon>Streptomycetaceae</taxon>
        <taxon>Yinghuangia</taxon>
    </lineage>
</organism>
<proteinExistence type="predicted"/>